<dbReference type="EMBL" id="SIMR01000004">
    <property type="protein sequence ID" value="TBC04359.1"/>
    <property type="molecule type" value="Genomic_DNA"/>
</dbReference>
<sequence>MPERHLGLSIFCHAILLIGAIFVCLPLYFAFVAGSLTLQEVQQAPFPVIPGRHFLENLADAWQQGEFSRLFWNSIIVTAGIVIGKLAISLIAAFGVTYFRFPFRMTAFWLIFVSLMLPVEVRIIPTYEAVADAAGPLRWLAGSIGLSGVVEGLTGYSIEASLKWNMVNSYAGLILPLIASASATFLFRQFFLTVPDELCEAAKLDGAGPLKFFKDVLLPLSSANIAALSIILFLYGWNQYLWPLLFTTDKEMGTAVLGLKQLVPVSDSAPAWNIAMSAALLVMLPPAAVILFMQRWFTKGLVDSGK</sequence>
<geneLocation type="plasmid" evidence="14">
    <name>pSM92_Rh03</name>
</geneLocation>
<feature type="transmembrane region" description="Helical" evidence="11">
    <location>
        <begin position="216"/>
        <end position="237"/>
    </location>
</feature>
<evidence type="ECO:0000259" key="13">
    <source>
        <dbReference type="PROSITE" id="PS50928"/>
    </source>
</evidence>
<comment type="caution">
    <text evidence="14">The sequence shown here is derived from an EMBL/GenBank/DDBJ whole genome shotgun (WGS) entry which is preliminary data.</text>
</comment>
<evidence type="ECO:0000256" key="5">
    <source>
        <dbReference type="ARBA" id="ARBA00022448"/>
    </source>
</evidence>
<dbReference type="AlphaFoldDB" id="A0AB38HT00"/>
<feature type="transmembrane region" description="Helical" evidence="11">
    <location>
        <begin position="170"/>
        <end position="187"/>
    </location>
</feature>
<name>A0AB38HT00_9HYPH</name>
<keyword evidence="12" id="KW-0997">Cell inner membrane</keyword>
<evidence type="ECO:0000256" key="10">
    <source>
        <dbReference type="ARBA" id="ARBA00037054"/>
    </source>
</evidence>
<gene>
    <name evidence="12" type="primary">ugpE</name>
    <name evidence="14" type="ORF">ELH40_33205</name>
</gene>
<dbReference type="PROSITE" id="PS50928">
    <property type="entry name" value="ABC_TM1"/>
    <property type="match status" value="1"/>
</dbReference>
<evidence type="ECO:0000256" key="3">
    <source>
        <dbReference type="ARBA" id="ARBA00011557"/>
    </source>
</evidence>
<keyword evidence="9 11" id="KW-0472">Membrane</keyword>
<keyword evidence="5 11" id="KW-0813">Transport</keyword>
<evidence type="ECO:0000313" key="15">
    <source>
        <dbReference type="Proteomes" id="UP000294215"/>
    </source>
</evidence>
<keyword evidence="8 11" id="KW-1133">Transmembrane helix</keyword>
<feature type="domain" description="ABC transmembrane type-1" evidence="13">
    <location>
        <begin position="71"/>
        <end position="293"/>
    </location>
</feature>
<dbReference type="RefSeq" id="WP_130719764.1">
    <property type="nucleotide sequence ID" value="NZ_SIMK01000004.1"/>
</dbReference>
<dbReference type="Gene3D" id="1.10.3720.10">
    <property type="entry name" value="MetI-like"/>
    <property type="match status" value="1"/>
</dbReference>
<dbReference type="GO" id="GO:0055085">
    <property type="term" value="P:transmembrane transport"/>
    <property type="evidence" value="ECO:0007669"/>
    <property type="project" value="InterPro"/>
</dbReference>
<feature type="transmembrane region" description="Helical" evidence="11">
    <location>
        <begin position="6"/>
        <end position="31"/>
    </location>
</feature>
<keyword evidence="7 11" id="KW-0812">Transmembrane</keyword>
<keyword evidence="14" id="KW-0614">Plasmid</keyword>
<feature type="transmembrane region" description="Helical" evidence="11">
    <location>
        <begin position="137"/>
        <end position="158"/>
    </location>
</feature>
<dbReference type="PANTHER" id="PTHR43744:SF8">
    <property type="entry name" value="SN-GLYCEROL-3-PHOSPHATE TRANSPORT SYSTEM PERMEASE PROTEIN UGPE"/>
    <property type="match status" value="1"/>
</dbReference>
<dbReference type="GO" id="GO:0005886">
    <property type="term" value="C:plasma membrane"/>
    <property type="evidence" value="ECO:0007669"/>
    <property type="project" value="UniProtKB-SubCell"/>
</dbReference>
<evidence type="ECO:0000313" key="14">
    <source>
        <dbReference type="EMBL" id="TBC04359.1"/>
    </source>
</evidence>
<evidence type="ECO:0000256" key="8">
    <source>
        <dbReference type="ARBA" id="ARBA00022989"/>
    </source>
</evidence>
<dbReference type="PANTHER" id="PTHR43744">
    <property type="entry name" value="ABC TRANSPORTER PERMEASE PROTEIN MG189-RELATED-RELATED"/>
    <property type="match status" value="1"/>
</dbReference>
<reference evidence="14 15" key="1">
    <citation type="submission" date="2019-02" db="EMBL/GenBank/DDBJ databases">
        <title>The genomic architecture of introgression among sibling species of bacteria.</title>
        <authorList>
            <person name="Cavassim M.I.A."/>
            <person name="Moeskjaer S."/>
            <person name="Moslemi C."/>
            <person name="Fields B."/>
            <person name="Bachmann A."/>
            <person name="Vilhjalmsson B."/>
            <person name="Schierup M.H."/>
            <person name="Young J.P.W."/>
            <person name="Andersen S.U."/>
        </authorList>
    </citation>
    <scope>NUCLEOTIDE SEQUENCE [LARGE SCALE GENOMIC DNA]</scope>
    <source>
        <strain evidence="14 15">SM92</strain>
        <plasmid evidence="14">pSM92_Rh03</plasmid>
    </source>
</reference>
<comment type="subunit">
    <text evidence="3 12">The complex is composed of two ATP-binding proteins (UgpC), two transmembrane proteins (UgpA and UgpE) and a solute-binding protein (UgpB).</text>
</comment>
<comment type="caution">
    <text evidence="12">Lacks conserved residue(s) required for the propagation of feature annotation.</text>
</comment>
<organism evidence="14 15">
    <name type="scientific">Rhizobium ruizarguesonis</name>
    <dbReference type="NCBI Taxonomy" id="2081791"/>
    <lineage>
        <taxon>Bacteria</taxon>
        <taxon>Pseudomonadati</taxon>
        <taxon>Pseudomonadota</taxon>
        <taxon>Alphaproteobacteria</taxon>
        <taxon>Hyphomicrobiales</taxon>
        <taxon>Rhizobiaceae</taxon>
        <taxon>Rhizobium/Agrobacterium group</taxon>
        <taxon>Rhizobium</taxon>
    </lineage>
</organism>
<evidence type="ECO:0000256" key="1">
    <source>
        <dbReference type="ARBA" id="ARBA00004651"/>
    </source>
</evidence>
<dbReference type="InterPro" id="IPR035906">
    <property type="entry name" value="MetI-like_sf"/>
</dbReference>
<evidence type="ECO:0000256" key="2">
    <source>
        <dbReference type="ARBA" id="ARBA00009306"/>
    </source>
</evidence>
<feature type="transmembrane region" description="Helical" evidence="11">
    <location>
        <begin position="70"/>
        <end position="94"/>
    </location>
</feature>
<dbReference type="Proteomes" id="UP000294215">
    <property type="component" value="Unassembled WGS sequence"/>
</dbReference>
<feature type="transmembrane region" description="Helical" evidence="11">
    <location>
        <begin position="106"/>
        <end position="125"/>
    </location>
</feature>
<dbReference type="SUPFAM" id="SSF161098">
    <property type="entry name" value="MetI-like"/>
    <property type="match status" value="1"/>
</dbReference>
<dbReference type="Pfam" id="PF00528">
    <property type="entry name" value="BPD_transp_1"/>
    <property type="match status" value="1"/>
</dbReference>
<keyword evidence="6 12" id="KW-1003">Cell membrane</keyword>
<comment type="subcellular location">
    <subcellularLocation>
        <location evidence="12">Cell inner membrane</location>
        <topology evidence="12">Multi-pass membrane protein</topology>
    </subcellularLocation>
    <subcellularLocation>
        <location evidence="1 11">Cell membrane</location>
        <topology evidence="1 11">Multi-pass membrane protein</topology>
    </subcellularLocation>
</comment>
<evidence type="ECO:0000256" key="12">
    <source>
        <dbReference type="RuleBase" id="RU363056"/>
    </source>
</evidence>
<evidence type="ECO:0000256" key="7">
    <source>
        <dbReference type="ARBA" id="ARBA00022692"/>
    </source>
</evidence>
<comment type="function">
    <text evidence="10 12">Part of the ABC transporter complex UgpBAEC involved in sn-glycerol-3-phosphate (G3P) import. Probably responsible for the translocation of the substrate across the membrane.</text>
</comment>
<evidence type="ECO:0000256" key="6">
    <source>
        <dbReference type="ARBA" id="ARBA00022475"/>
    </source>
</evidence>
<accession>A0AB38HT00</accession>
<proteinExistence type="inferred from homology"/>
<evidence type="ECO:0000256" key="11">
    <source>
        <dbReference type="RuleBase" id="RU363032"/>
    </source>
</evidence>
<protein>
    <recommendedName>
        <fullName evidence="4 12">sn-glycerol-3-phosphate transport system permease protein UgpE</fullName>
    </recommendedName>
</protein>
<evidence type="ECO:0000256" key="9">
    <source>
        <dbReference type="ARBA" id="ARBA00023136"/>
    </source>
</evidence>
<comment type="similarity">
    <text evidence="2 11">Belongs to the binding-protein-dependent transport system permease family.</text>
</comment>
<dbReference type="CDD" id="cd06261">
    <property type="entry name" value="TM_PBP2"/>
    <property type="match status" value="1"/>
</dbReference>
<feature type="transmembrane region" description="Helical" evidence="11">
    <location>
        <begin position="271"/>
        <end position="292"/>
    </location>
</feature>
<dbReference type="InterPro" id="IPR000515">
    <property type="entry name" value="MetI-like"/>
</dbReference>
<evidence type="ECO:0000256" key="4">
    <source>
        <dbReference type="ARBA" id="ARBA00020515"/>
    </source>
</evidence>